<dbReference type="RefSeq" id="WP_209211210.1">
    <property type="nucleotide sequence ID" value="NZ_JAFFZM010000007.1"/>
</dbReference>
<reference evidence="2 3" key="1">
    <citation type="submission" date="2021-02" db="EMBL/GenBank/DDBJ databases">
        <title>Streptomyces spirodelae sp. nov., isolated from duckweed.</title>
        <authorList>
            <person name="Saimee Y."/>
            <person name="Duangmal K."/>
        </authorList>
    </citation>
    <scope>NUCLEOTIDE SEQUENCE [LARGE SCALE GENOMIC DNA]</scope>
    <source>
        <strain evidence="2 3">DSM 42105</strain>
    </source>
</reference>
<name>A0ABS3XVP4_9ACTN</name>
<dbReference type="CDD" id="cd11029">
    <property type="entry name" value="CYP107-like"/>
    <property type="match status" value="1"/>
</dbReference>
<dbReference type="EMBL" id="JAFFZM010000007">
    <property type="protein sequence ID" value="MBO8199490.1"/>
    <property type="molecule type" value="Genomic_DNA"/>
</dbReference>
<dbReference type="GeneID" id="96259809"/>
<dbReference type="SUPFAM" id="SSF48264">
    <property type="entry name" value="Cytochrome P450"/>
    <property type="match status" value="1"/>
</dbReference>
<comment type="caution">
    <text evidence="2">The sequence shown here is derived from an EMBL/GenBank/DDBJ whole genome shotgun (WGS) entry which is preliminary data.</text>
</comment>
<sequence>MTTKHLSHGYLLTAHELLHDPYGGFNRLREENPIAQGNLNGSTVWIITRHDDVSAVLNDRRFVTNSGSVPGRTDEYAEVLEKMGIEPDLIPYLAGELVRTDPPEHTRLRKLVTRAFSARRVRELRPRVEALTDQLLTGLPDHAAEDGSVDFIAHFAHPLPIMVICELLGVPRTDVARWQGWGSDYMSMEPRRLNTMLTEVAAYIGELADRRRAEPTDDLLTGLVQARDGDGRLSDTELVTMVLALMIAGYPTTSQLLGNGLVALLTHPDQLALLREDPGLMPGAVQELLRWCGPAVVSKLRYAAEDITLGGTLIRQGDCVQVVLGSANHDPGRYTDPGRLDVTRGADASGPHHFGYSQGIHYCLGAMLANQEAEVALAGLLGRYPDLALGVPEDRLEWKAQPLTRVLVRLPLSLGTARAA</sequence>
<evidence type="ECO:0000256" key="1">
    <source>
        <dbReference type="ARBA" id="ARBA00010617"/>
    </source>
</evidence>
<dbReference type="PRINTS" id="PR00359">
    <property type="entry name" value="BP450"/>
</dbReference>
<dbReference type="Gene3D" id="1.10.630.10">
    <property type="entry name" value="Cytochrome P450"/>
    <property type="match status" value="1"/>
</dbReference>
<dbReference type="Proteomes" id="UP000721954">
    <property type="component" value="Unassembled WGS sequence"/>
</dbReference>
<dbReference type="Pfam" id="PF00067">
    <property type="entry name" value="p450"/>
    <property type="match status" value="2"/>
</dbReference>
<proteinExistence type="inferred from homology"/>
<accession>A0ABS3XVP4</accession>
<evidence type="ECO:0000313" key="2">
    <source>
        <dbReference type="EMBL" id="MBO8199490.1"/>
    </source>
</evidence>
<dbReference type="InterPro" id="IPR002397">
    <property type="entry name" value="Cyt_P450_B"/>
</dbReference>
<dbReference type="PANTHER" id="PTHR46696:SF1">
    <property type="entry name" value="CYTOCHROME P450 YJIB-RELATED"/>
    <property type="match status" value="1"/>
</dbReference>
<dbReference type="InterPro" id="IPR036396">
    <property type="entry name" value="Cyt_P450_sf"/>
</dbReference>
<comment type="similarity">
    <text evidence="1">Belongs to the cytochrome P450 family.</text>
</comment>
<gene>
    <name evidence="2" type="ORF">JW613_14470</name>
</gene>
<protein>
    <submittedName>
        <fullName evidence="2">Cytochrome P450</fullName>
    </submittedName>
</protein>
<organism evidence="2 3">
    <name type="scientific">Streptomyces smyrnaeus</name>
    <dbReference type="NCBI Taxonomy" id="1387713"/>
    <lineage>
        <taxon>Bacteria</taxon>
        <taxon>Bacillati</taxon>
        <taxon>Actinomycetota</taxon>
        <taxon>Actinomycetes</taxon>
        <taxon>Kitasatosporales</taxon>
        <taxon>Streptomycetaceae</taxon>
        <taxon>Streptomyces</taxon>
    </lineage>
</organism>
<dbReference type="PANTHER" id="PTHR46696">
    <property type="entry name" value="P450, PUTATIVE (EUROFUNG)-RELATED"/>
    <property type="match status" value="1"/>
</dbReference>
<keyword evidence="3" id="KW-1185">Reference proteome</keyword>
<evidence type="ECO:0000313" key="3">
    <source>
        <dbReference type="Proteomes" id="UP000721954"/>
    </source>
</evidence>
<dbReference type="InterPro" id="IPR001128">
    <property type="entry name" value="Cyt_P450"/>
</dbReference>